<dbReference type="AlphaFoldDB" id="A0AA89AT21"/>
<protein>
    <submittedName>
        <fullName evidence="2">Uncharacterized protein</fullName>
    </submittedName>
</protein>
<accession>A0AA89AT21</accession>
<dbReference type="Proteomes" id="UP001188597">
    <property type="component" value="Unassembled WGS sequence"/>
</dbReference>
<dbReference type="Pfam" id="PF07816">
    <property type="entry name" value="DUF1645"/>
    <property type="match status" value="1"/>
</dbReference>
<organism evidence="2 3">
    <name type="scientific">Escallonia herrerae</name>
    <dbReference type="NCBI Taxonomy" id="1293975"/>
    <lineage>
        <taxon>Eukaryota</taxon>
        <taxon>Viridiplantae</taxon>
        <taxon>Streptophyta</taxon>
        <taxon>Embryophyta</taxon>
        <taxon>Tracheophyta</taxon>
        <taxon>Spermatophyta</taxon>
        <taxon>Magnoliopsida</taxon>
        <taxon>eudicotyledons</taxon>
        <taxon>Gunneridae</taxon>
        <taxon>Pentapetalae</taxon>
        <taxon>asterids</taxon>
        <taxon>campanulids</taxon>
        <taxon>Escalloniales</taxon>
        <taxon>Escalloniaceae</taxon>
        <taxon>Escallonia</taxon>
    </lineage>
</organism>
<sequence length="282" mass="31166">MQGSDDLSFCPSFNSYSSDRLAITAAKVTDELDEGYPREASIDEDDDFEFSLVRGDPDASADEILYDGQIRPIFPIFNRDLIGHDDQHQLRDEVKTGNGEVEATRIPLRNLFIGEREDNGPPSSSSSEADELESVPAGTYCVWRPKVAESVESSPSRCKKSSSTGSASKRWKFRDLLRRCNSEGKDSLVFLTPKNKEEKPEGGAKVEHPKERRNSVDCKVAGKAKAKGAAGSSAHEVFYVRNRAMKEGDKRKSYLPYRQDLVGFFANVNGLGKAAKAFPPFG</sequence>
<gene>
    <name evidence="2" type="ORF">RJ639_008488</name>
</gene>
<dbReference type="PANTHER" id="PTHR33095:SF23">
    <property type="entry name" value="DUF1645 FAMILY PROTEIN"/>
    <property type="match status" value="1"/>
</dbReference>
<name>A0AA89AT21_9ASTE</name>
<evidence type="ECO:0000256" key="1">
    <source>
        <dbReference type="SAM" id="MobiDB-lite"/>
    </source>
</evidence>
<feature type="region of interest" description="Disordered" evidence="1">
    <location>
        <begin position="112"/>
        <end position="133"/>
    </location>
</feature>
<keyword evidence="3" id="KW-1185">Reference proteome</keyword>
<dbReference type="InterPro" id="IPR012442">
    <property type="entry name" value="DUF1645_plant"/>
</dbReference>
<proteinExistence type="predicted"/>
<feature type="region of interest" description="Disordered" evidence="1">
    <location>
        <begin position="194"/>
        <end position="215"/>
    </location>
</feature>
<dbReference type="EMBL" id="JAVXUP010001243">
    <property type="protein sequence ID" value="KAK3014147.1"/>
    <property type="molecule type" value="Genomic_DNA"/>
</dbReference>
<reference evidence="2" key="1">
    <citation type="submission" date="2022-12" db="EMBL/GenBank/DDBJ databases">
        <title>Draft genome assemblies for two species of Escallonia (Escalloniales).</title>
        <authorList>
            <person name="Chanderbali A."/>
            <person name="Dervinis C."/>
            <person name="Anghel I."/>
            <person name="Soltis D."/>
            <person name="Soltis P."/>
            <person name="Zapata F."/>
        </authorList>
    </citation>
    <scope>NUCLEOTIDE SEQUENCE</scope>
    <source>
        <strain evidence="2">UCBG64.0493</strain>
        <tissue evidence="2">Leaf</tissue>
    </source>
</reference>
<evidence type="ECO:0000313" key="3">
    <source>
        <dbReference type="Proteomes" id="UP001188597"/>
    </source>
</evidence>
<comment type="caution">
    <text evidence="2">The sequence shown here is derived from an EMBL/GenBank/DDBJ whole genome shotgun (WGS) entry which is preliminary data.</text>
</comment>
<evidence type="ECO:0000313" key="2">
    <source>
        <dbReference type="EMBL" id="KAK3014147.1"/>
    </source>
</evidence>
<dbReference type="PANTHER" id="PTHR33095">
    <property type="entry name" value="OS07G0619500 PROTEIN"/>
    <property type="match status" value="1"/>
</dbReference>